<dbReference type="Pfam" id="PF00306">
    <property type="entry name" value="ATP-synt_ab_C"/>
    <property type="match status" value="1"/>
</dbReference>
<reference evidence="13" key="2">
    <citation type="journal article" date="2011" name="Microb. Ecol.">
        <title>Taxonomic and Functional Metagenomic Profiling of the Microbial Community in the Anoxic Sediment of a Sub-saline Shallow Lake (Laguna de Carrizo, Central Spain).</title>
        <authorList>
            <person name="Ferrer M."/>
            <person name="Guazzaroni M.E."/>
            <person name="Richter M."/>
            <person name="Garcia-Salamanca A."/>
            <person name="Yarza P."/>
            <person name="Suarez-Suarez A."/>
            <person name="Solano J."/>
            <person name="Alcaide M."/>
            <person name="van Dillewijn P."/>
            <person name="Molina-Henares M.A."/>
            <person name="Lopez-Cortes N."/>
            <person name="Al-Ramahi Y."/>
            <person name="Guerrero C."/>
            <person name="Acosta A."/>
            <person name="de Eugenio L.I."/>
            <person name="Martinez V."/>
            <person name="Marques S."/>
            <person name="Rojo F."/>
            <person name="Santero E."/>
            <person name="Genilloud O."/>
            <person name="Perez-Perez J."/>
            <person name="Rossello-Mora R."/>
            <person name="Ramos J.L."/>
        </authorList>
    </citation>
    <scope>NUCLEOTIDE SEQUENCE</scope>
</reference>
<dbReference type="FunFam" id="3.40.50.300:FF:000002">
    <property type="entry name" value="ATP synthase subunit alpha"/>
    <property type="match status" value="1"/>
</dbReference>
<dbReference type="EMBL" id="ADZX01000462">
    <property type="protein sequence ID" value="EFK96503.1"/>
    <property type="molecule type" value="Genomic_DNA"/>
</dbReference>
<dbReference type="NCBIfam" id="NF009884">
    <property type="entry name" value="PRK13343.1"/>
    <property type="match status" value="1"/>
</dbReference>
<comment type="caution">
    <text evidence="13">The sequence shown here is derived from an EMBL/GenBank/DDBJ whole genome shotgun (WGS) entry which is preliminary data.</text>
</comment>
<gene>
    <name evidence="13" type="ORF">LDC_1465</name>
</gene>
<dbReference type="Gene3D" id="2.40.30.20">
    <property type="match status" value="1"/>
</dbReference>
<evidence type="ECO:0000313" key="13">
    <source>
        <dbReference type="EMBL" id="EFK96503.1"/>
    </source>
</evidence>
<protein>
    <submittedName>
        <fullName evidence="13">ATP synthase F1, alpha subunit</fullName>
    </submittedName>
</protein>
<feature type="domain" description="ATPase F1/V1/A1 complex alpha/beta subunit nucleotide-binding" evidence="10">
    <location>
        <begin position="147"/>
        <end position="362"/>
    </location>
</feature>
<dbReference type="CDD" id="cd18113">
    <property type="entry name" value="ATP-synt_F1_alpha_C"/>
    <property type="match status" value="1"/>
</dbReference>
<organism evidence="13">
    <name type="scientific">sediment metagenome</name>
    <dbReference type="NCBI Taxonomy" id="749907"/>
    <lineage>
        <taxon>unclassified sequences</taxon>
        <taxon>metagenomes</taxon>
        <taxon>ecological metagenomes</taxon>
    </lineage>
</organism>
<evidence type="ECO:0000256" key="7">
    <source>
        <dbReference type="ARBA" id="ARBA00023136"/>
    </source>
</evidence>
<accession>D9PIV7</accession>
<proteinExistence type="inferred from homology"/>
<evidence type="ECO:0000259" key="11">
    <source>
        <dbReference type="Pfam" id="PF00306"/>
    </source>
</evidence>
<dbReference type="InterPro" id="IPR000194">
    <property type="entry name" value="ATPase_F1/V1/A1_a/bsu_nucl-bd"/>
</dbReference>
<dbReference type="GO" id="GO:0043531">
    <property type="term" value="F:ADP binding"/>
    <property type="evidence" value="ECO:0007669"/>
    <property type="project" value="TreeGrafter"/>
</dbReference>
<dbReference type="NCBIfam" id="TIGR00962">
    <property type="entry name" value="atpA"/>
    <property type="match status" value="1"/>
</dbReference>
<dbReference type="InterPro" id="IPR004100">
    <property type="entry name" value="ATPase_F1/V1/A1_a/bsu_N"/>
</dbReference>
<name>D9PIV7_9ZZZZ</name>
<evidence type="ECO:0000256" key="8">
    <source>
        <dbReference type="ARBA" id="ARBA00023196"/>
    </source>
</evidence>
<evidence type="ECO:0000256" key="4">
    <source>
        <dbReference type="ARBA" id="ARBA00022741"/>
    </source>
</evidence>
<dbReference type="HAMAP" id="MF_01346">
    <property type="entry name" value="ATP_synth_alpha_bact"/>
    <property type="match status" value="1"/>
</dbReference>
<dbReference type="Gene3D" id="1.20.150.20">
    <property type="entry name" value="ATP synthase alpha/beta chain, C-terminal domain"/>
    <property type="match status" value="1"/>
</dbReference>
<comment type="subcellular location">
    <subcellularLocation>
        <location evidence="1">Membrane</location>
    </subcellularLocation>
</comment>
<dbReference type="CDD" id="cd18116">
    <property type="entry name" value="ATP-synt_F1_alpha_N"/>
    <property type="match status" value="1"/>
</dbReference>
<dbReference type="InterPro" id="IPR005294">
    <property type="entry name" value="ATP_synth_F1_asu"/>
</dbReference>
<sequence length="416" mass="44633">MKSNNFSSSLSELIKSANLTPTPESVGTVVSYGDGVLDVRGLEEVQAGELVDLGQGTFGLALNLKTDGVGIVVLGDAEHVTTGMTVKRTGRVLSIGVADEVVGRTLDPLGRTLDGKAQLSVKKYMPLERVAPGVMSRQSVTQPLQTGIKAVDAMIPIGRGQRELIIGDRATGKTAIALGTILNQVGQDMICIYVSIGQKRAALAQITQLLQARKALEYTTIIAATASDSAALQFLAPYAGQAVAEYFLDQGKDVLIIFDDLSKHAQAYREVSLLLRRPSGREAYPGDVFYLHSRLLERACRLNPDYGGGSITALPIIETQANDVSAFIPTNVISITDGQIYLETNLFNAGMKPAINVGLSVSRVGSAAQRKAMKQVAGTMKLNLAQYRELEAFSQFSSDLDERTKAQLDRGMRVNE</sequence>
<keyword evidence="5" id="KW-0067">ATP-binding</keyword>
<dbReference type="Gene3D" id="3.40.50.300">
    <property type="entry name" value="P-loop containing nucleotide triphosphate hydrolases"/>
    <property type="match status" value="1"/>
</dbReference>
<feature type="domain" description="ATP synthase alpha subunit C-terminal" evidence="11">
    <location>
        <begin position="369"/>
        <end position="416"/>
    </location>
</feature>
<keyword evidence="4" id="KW-0547">Nucleotide-binding</keyword>
<dbReference type="Pfam" id="PF00006">
    <property type="entry name" value="ATP-synt_ab"/>
    <property type="match status" value="1"/>
</dbReference>
<dbReference type="InterPro" id="IPR020003">
    <property type="entry name" value="ATPase_a/bsu_AS"/>
</dbReference>
<keyword evidence="6" id="KW-0406">Ion transport</keyword>
<dbReference type="Pfam" id="PF02874">
    <property type="entry name" value="ATP-synt_ab_N"/>
    <property type="match status" value="1"/>
</dbReference>
<dbReference type="InterPro" id="IPR000793">
    <property type="entry name" value="ATP_synth_asu_C"/>
</dbReference>
<evidence type="ECO:0000256" key="3">
    <source>
        <dbReference type="ARBA" id="ARBA00022448"/>
    </source>
</evidence>
<evidence type="ECO:0000256" key="5">
    <source>
        <dbReference type="ARBA" id="ARBA00022840"/>
    </source>
</evidence>
<keyword evidence="3" id="KW-0813">Transport</keyword>
<dbReference type="SUPFAM" id="SSF47917">
    <property type="entry name" value="C-terminal domain of alpha and beta subunits of F1 ATP synthase"/>
    <property type="match status" value="1"/>
</dbReference>
<dbReference type="InterPro" id="IPR033732">
    <property type="entry name" value="ATP_synth_F1_a_nt-bd_dom"/>
</dbReference>
<dbReference type="InterPro" id="IPR023366">
    <property type="entry name" value="ATP_synth_asu-like_sf"/>
</dbReference>
<keyword evidence="8" id="KW-0139">CF(1)</keyword>
<dbReference type="GO" id="GO:0005524">
    <property type="term" value="F:ATP binding"/>
    <property type="evidence" value="ECO:0007669"/>
    <property type="project" value="UniProtKB-KW"/>
</dbReference>
<evidence type="ECO:0000256" key="2">
    <source>
        <dbReference type="ARBA" id="ARBA00008936"/>
    </source>
</evidence>
<dbReference type="SUPFAM" id="SSF52540">
    <property type="entry name" value="P-loop containing nucleoside triphosphate hydrolases"/>
    <property type="match status" value="1"/>
</dbReference>
<dbReference type="CDD" id="cd01132">
    <property type="entry name" value="F1-ATPase_alpha_CD"/>
    <property type="match status" value="1"/>
</dbReference>
<evidence type="ECO:0000259" key="12">
    <source>
        <dbReference type="Pfam" id="PF02874"/>
    </source>
</evidence>
<dbReference type="AlphaFoldDB" id="D9PIV7"/>
<dbReference type="GO" id="GO:0045259">
    <property type="term" value="C:proton-transporting ATP synthase complex"/>
    <property type="evidence" value="ECO:0007669"/>
    <property type="project" value="UniProtKB-KW"/>
</dbReference>
<keyword evidence="9" id="KW-0066">ATP synthesis</keyword>
<dbReference type="SUPFAM" id="SSF50615">
    <property type="entry name" value="N-terminal domain of alpha and beta subunits of F1 ATP synthase"/>
    <property type="match status" value="1"/>
</dbReference>
<evidence type="ECO:0000259" key="10">
    <source>
        <dbReference type="Pfam" id="PF00006"/>
    </source>
</evidence>
<dbReference type="GO" id="GO:0046933">
    <property type="term" value="F:proton-transporting ATP synthase activity, rotational mechanism"/>
    <property type="evidence" value="ECO:0007669"/>
    <property type="project" value="InterPro"/>
</dbReference>
<dbReference type="PROSITE" id="PS00152">
    <property type="entry name" value="ATPASE_ALPHA_BETA"/>
    <property type="match status" value="1"/>
</dbReference>
<feature type="non-terminal residue" evidence="13">
    <location>
        <position position="416"/>
    </location>
</feature>
<keyword evidence="7" id="KW-0472">Membrane</keyword>
<dbReference type="PANTHER" id="PTHR48082">
    <property type="entry name" value="ATP SYNTHASE SUBUNIT ALPHA, MITOCHONDRIAL"/>
    <property type="match status" value="1"/>
</dbReference>
<evidence type="ECO:0000256" key="6">
    <source>
        <dbReference type="ARBA" id="ARBA00023065"/>
    </source>
</evidence>
<evidence type="ECO:0000256" key="9">
    <source>
        <dbReference type="ARBA" id="ARBA00023310"/>
    </source>
</evidence>
<dbReference type="InterPro" id="IPR038376">
    <property type="entry name" value="ATP_synth_asu_C_sf"/>
</dbReference>
<comment type="similarity">
    <text evidence="2">Belongs to the ATPase alpha/beta chains family.</text>
</comment>
<reference evidence="13" key="1">
    <citation type="submission" date="2010-07" db="EMBL/GenBank/DDBJ databases">
        <authorList>
            <consortium name="CONSOLIDER consortium CSD2007-00005"/>
            <person name="Guazzaroni M.-E."/>
            <person name="Richter M."/>
            <person name="Garcia-Salamanca A."/>
            <person name="Yarza P."/>
            <person name="Ferrer M."/>
        </authorList>
    </citation>
    <scope>NUCLEOTIDE SEQUENCE</scope>
</reference>
<dbReference type="InterPro" id="IPR027417">
    <property type="entry name" value="P-loop_NTPase"/>
</dbReference>
<feature type="domain" description="ATPase F1/V1/A1 complex alpha/beta subunit N-terminal" evidence="12">
    <location>
        <begin position="26"/>
        <end position="90"/>
    </location>
</feature>
<dbReference type="PANTHER" id="PTHR48082:SF2">
    <property type="entry name" value="ATP SYNTHASE SUBUNIT ALPHA, MITOCHONDRIAL"/>
    <property type="match status" value="1"/>
</dbReference>
<evidence type="ECO:0000256" key="1">
    <source>
        <dbReference type="ARBA" id="ARBA00004370"/>
    </source>
</evidence>
<dbReference type="InterPro" id="IPR036121">
    <property type="entry name" value="ATPase_F1/V1/A1_a/bsu_N_sf"/>
</dbReference>